<sequence length="69" mass="8020">MTDVKDQEVEWTSVAVERRGNDRRSGGDRRQFKGRSITVPDMRSGIDRRQSDDRRKIVRLTITGRAMDV</sequence>
<accession>A0A316FL91</accession>
<dbReference type="RefSeq" id="WP_109764080.1">
    <property type="nucleotide sequence ID" value="NZ_QGGU01000008.1"/>
</dbReference>
<evidence type="ECO:0000313" key="2">
    <source>
        <dbReference type="EMBL" id="PWK49289.1"/>
    </source>
</evidence>
<protein>
    <submittedName>
        <fullName evidence="2">Uncharacterized protein</fullName>
    </submittedName>
</protein>
<evidence type="ECO:0000256" key="1">
    <source>
        <dbReference type="SAM" id="MobiDB-lite"/>
    </source>
</evidence>
<dbReference type="AlphaFoldDB" id="A0A316FL91"/>
<dbReference type="EMBL" id="QGGU01000008">
    <property type="protein sequence ID" value="PWK49289.1"/>
    <property type="molecule type" value="Genomic_DNA"/>
</dbReference>
<organism evidence="2 3">
    <name type="scientific">Pleionea mediterranea</name>
    <dbReference type="NCBI Taxonomy" id="523701"/>
    <lineage>
        <taxon>Bacteria</taxon>
        <taxon>Pseudomonadati</taxon>
        <taxon>Pseudomonadota</taxon>
        <taxon>Gammaproteobacteria</taxon>
        <taxon>Oceanospirillales</taxon>
        <taxon>Pleioneaceae</taxon>
        <taxon>Pleionea</taxon>
    </lineage>
</organism>
<gene>
    <name evidence="2" type="ORF">C8D97_108199</name>
</gene>
<reference evidence="2 3" key="1">
    <citation type="submission" date="2018-05" db="EMBL/GenBank/DDBJ databases">
        <title>Genomic Encyclopedia of Type Strains, Phase IV (KMG-IV): sequencing the most valuable type-strain genomes for metagenomic binning, comparative biology and taxonomic classification.</title>
        <authorList>
            <person name="Goeker M."/>
        </authorList>
    </citation>
    <scope>NUCLEOTIDE SEQUENCE [LARGE SCALE GENOMIC DNA]</scope>
    <source>
        <strain evidence="2 3">DSM 25350</strain>
    </source>
</reference>
<feature type="region of interest" description="Disordered" evidence="1">
    <location>
        <begin position="16"/>
        <end position="50"/>
    </location>
</feature>
<name>A0A316FL91_9GAMM</name>
<proteinExistence type="predicted"/>
<feature type="compositionally biased region" description="Basic and acidic residues" evidence="1">
    <location>
        <begin position="16"/>
        <end position="31"/>
    </location>
</feature>
<comment type="caution">
    <text evidence="2">The sequence shown here is derived from an EMBL/GenBank/DDBJ whole genome shotgun (WGS) entry which is preliminary data.</text>
</comment>
<dbReference type="OrthoDB" id="6199075at2"/>
<evidence type="ECO:0000313" key="3">
    <source>
        <dbReference type="Proteomes" id="UP000245790"/>
    </source>
</evidence>
<keyword evidence="3" id="KW-1185">Reference proteome</keyword>
<dbReference type="Proteomes" id="UP000245790">
    <property type="component" value="Unassembled WGS sequence"/>
</dbReference>